<reference evidence="2 3" key="1">
    <citation type="submission" date="2019-10" db="EMBL/GenBank/DDBJ databases">
        <authorList>
            <person name="Palmer J.M."/>
        </authorList>
    </citation>
    <scope>NUCLEOTIDE SEQUENCE [LARGE SCALE GENOMIC DNA]</scope>
    <source>
        <strain evidence="2 3">TWF694</strain>
    </source>
</reference>
<evidence type="ECO:0000256" key="1">
    <source>
        <dbReference type="SAM" id="Coils"/>
    </source>
</evidence>
<comment type="caution">
    <text evidence="2">The sequence shown here is derived from an EMBL/GenBank/DDBJ whole genome shotgun (WGS) entry which is preliminary data.</text>
</comment>
<dbReference type="Proteomes" id="UP001365542">
    <property type="component" value="Unassembled WGS sequence"/>
</dbReference>
<sequence>MSESLSEQVSSKERYIEAVEEEQAALQAELLLRRNELRHLKSKFFETPLQGQWPEIRGGTNVGEEGSTNEEQYLEDVTQFGIEMDISSEIIEGDIWSSLFPGHARYRSEATILNRKKSCAVAAIKSITATIAGAE</sequence>
<dbReference type="AlphaFoldDB" id="A0AAV9WV51"/>
<keyword evidence="1" id="KW-0175">Coiled coil</keyword>
<accession>A0AAV9WV51</accession>
<dbReference type="EMBL" id="JAVHJO010000015">
    <property type="protein sequence ID" value="KAK6527404.1"/>
    <property type="molecule type" value="Genomic_DNA"/>
</dbReference>
<protein>
    <submittedName>
        <fullName evidence="2">Uncharacterized protein</fullName>
    </submittedName>
</protein>
<gene>
    <name evidence="2" type="ORF">TWF694_004393</name>
</gene>
<organism evidence="2 3">
    <name type="scientific">Orbilia ellipsospora</name>
    <dbReference type="NCBI Taxonomy" id="2528407"/>
    <lineage>
        <taxon>Eukaryota</taxon>
        <taxon>Fungi</taxon>
        <taxon>Dikarya</taxon>
        <taxon>Ascomycota</taxon>
        <taxon>Pezizomycotina</taxon>
        <taxon>Orbiliomycetes</taxon>
        <taxon>Orbiliales</taxon>
        <taxon>Orbiliaceae</taxon>
        <taxon>Orbilia</taxon>
    </lineage>
</organism>
<evidence type="ECO:0000313" key="3">
    <source>
        <dbReference type="Proteomes" id="UP001365542"/>
    </source>
</evidence>
<evidence type="ECO:0000313" key="2">
    <source>
        <dbReference type="EMBL" id="KAK6527404.1"/>
    </source>
</evidence>
<name>A0AAV9WV51_9PEZI</name>
<feature type="coiled-coil region" evidence="1">
    <location>
        <begin position="2"/>
        <end position="36"/>
    </location>
</feature>
<keyword evidence="3" id="KW-1185">Reference proteome</keyword>
<proteinExistence type="predicted"/>